<dbReference type="Proteomes" id="UP001165064">
    <property type="component" value="Unassembled WGS sequence"/>
</dbReference>
<sequence>MSNRRYSLPSFSNKENNNPSSGSVPGSGSSTGFKFKTHKPNRRHTLLPIRSILKVPLSTQNDTNEFNGDDTTTTMRIGGDRTNHTIAFLPKSGKSTAGGAGGGGEKRRVSFAPDVTLHKISLFR</sequence>
<dbReference type="EMBL" id="BSXS01012907">
    <property type="protein sequence ID" value="GMF03226.1"/>
    <property type="molecule type" value="Genomic_DNA"/>
</dbReference>
<evidence type="ECO:0000313" key="1">
    <source>
        <dbReference type="EMBL" id="GMF03226.1"/>
    </source>
</evidence>
<name>A0ACB5U6C3_AMBMO</name>
<protein>
    <submittedName>
        <fullName evidence="1">Unnamed protein product</fullName>
    </submittedName>
</protein>
<proteinExistence type="predicted"/>
<evidence type="ECO:0000313" key="2">
    <source>
        <dbReference type="Proteomes" id="UP001165064"/>
    </source>
</evidence>
<keyword evidence="2" id="KW-1185">Reference proteome</keyword>
<comment type="caution">
    <text evidence="1">The sequence shown here is derived from an EMBL/GenBank/DDBJ whole genome shotgun (WGS) entry which is preliminary data.</text>
</comment>
<organism evidence="1 2">
    <name type="scientific">Ambrosiozyma monospora</name>
    <name type="common">Yeast</name>
    <name type="synonym">Endomycopsis monosporus</name>
    <dbReference type="NCBI Taxonomy" id="43982"/>
    <lineage>
        <taxon>Eukaryota</taxon>
        <taxon>Fungi</taxon>
        <taxon>Dikarya</taxon>
        <taxon>Ascomycota</taxon>
        <taxon>Saccharomycotina</taxon>
        <taxon>Pichiomycetes</taxon>
        <taxon>Pichiales</taxon>
        <taxon>Pichiaceae</taxon>
        <taxon>Ambrosiozyma</taxon>
    </lineage>
</organism>
<gene>
    <name evidence="1" type="ORF">Amon02_001170700</name>
</gene>
<reference evidence="1" key="1">
    <citation type="submission" date="2023-04" db="EMBL/GenBank/DDBJ databases">
        <title>Ambrosiozyma monospora NBRC 10751.</title>
        <authorList>
            <person name="Ichikawa N."/>
            <person name="Sato H."/>
            <person name="Tonouchi N."/>
        </authorList>
    </citation>
    <scope>NUCLEOTIDE SEQUENCE</scope>
    <source>
        <strain evidence="1">NBRC 10751</strain>
    </source>
</reference>
<accession>A0ACB5U6C3</accession>